<reference evidence="2" key="2">
    <citation type="submission" date="2014-07" db="EMBL/GenBank/DDBJ databases">
        <authorList>
            <person name="Hull J."/>
        </authorList>
    </citation>
    <scope>NUCLEOTIDE SEQUENCE</scope>
</reference>
<name>A0A0A9W808_LYGHE</name>
<gene>
    <name evidence="2" type="ORF">CM83_12818</name>
</gene>
<proteinExistence type="predicted"/>
<evidence type="ECO:0000256" key="1">
    <source>
        <dbReference type="SAM" id="MobiDB-lite"/>
    </source>
</evidence>
<dbReference type="EMBL" id="GBHO01039660">
    <property type="protein sequence ID" value="JAG03944.1"/>
    <property type="molecule type" value="Transcribed_RNA"/>
</dbReference>
<protein>
    <submittedName>
        <fullName evidence="2">Uncharacterized protein</fullName>
    </submittedName>
</protein>
<sequence>CCNSCGNCGSTETALLVEAAPITETVVLVETVIKDAPLAVLVELAGETLASAGRSQNVERVQQRNAVWEPGTYTLPGSAVVAPDLRPHAARSTQHHADVLKPLVALPSHPFLCRLVGARAAAAQASHPAAISHPSIISQVADAVSQLKFPLADSPPLPSQPSRHPADAHSPKPPLAPPSPSETPSAAKPPLAPPTLTLVASPPRPASPSPMPILPVPKPPLANPSLWTLASPAVIHVVLSVASPAPRAARLFLANAETPFVSVDTAPAPPHATVDITRNALIIYL</sequence>
<feature type="compositionally biased region" description="Pro residues" evidence="1">
    <location>
        <begin position="171"/>
        <end position="181"/>
    </location>
</feature>
<feature type="region of interest" description="Disordered" evidence="1">
    <location>
        <begin position="151"/>
        <end position="211"/>
    </location>
</feature>
<reference evidence="2" key="1">
    <citation type="journal article" date="2014" name="PLoS ONE">
        <title>Transcriptome-Based Identification of ABC Transporters in the Western Tarnished Plant Bug Lygus hesperus.</title>
        <authorList>
            <person name="Hull J.J."/>
            <person name="Chaney K."/>
            <person name="Geib S.M."/>
            <person name="Fabrick J.A."/>
            <person name="Brent C.S."/>
            <person name="Walsh D."/>
            <person name="Lavine L.C."/>
        </authorList>
    </citation>
    <scope>NUCLEOTIDE SEQUENCE</scope>
</reference>
<feature type="compositionally biased region" description="Low complexity" evidence="1">
    <location>
        <begin position="182"/>
        <end position="201"/>
    </location>
</feature>
<feature type="non-terminal residue" evidence="2">
    <location>
        <position position="1"/>
    </location>
</feature>
<organism evidence="2">
    <name type="scientific">Lygus hesperus</name>
    <name type="common">Western plant bug</name>
    <dbReference type="NCBI Taxonomy" id="30085"/>
    <lineage>
        <taxon>Eukaryota</taxon>
        <taxon>Metazoa</taxon>
        <taxon>Ecdysozoa</taxon>
        <taxon>Arthropoda</taxon>
        <taxon>Hexapoda</taxon>
        <taxon>Insecta</taxon>
        <taxon>Pterygota</taxon>
        <taxon>Neoptera</taxon>
        <taxon>Paraneoptera</taxon>
        <taxon>Hemiptera</taxon>
        <taxon>Heteroptera</taxon>
        <taxon>Panheteroptera</taxon>
        <taxon>Cimicomorpha</taxon>
        <taxon>Miridae</taxon>
        <taxon>Mirini</taxon>
        <taxon>Lygus</taxon>
    </lineage>
</organism>
<dbReference type="AlphaFoldDB" id="A0A0A9W808"/>
<feature type="compositionally biased region" description="Pro residues" evidence="1">
    <location>
        <begin position="202"/>
        <end position="211"/>
    </location>
</feature>
<evidence type="ECO:0000313" key="2">
    <source>
        <dbReference type="EMBL" id="JAG03944.1"/>
    </source>
</evidence>
<accession>A0A0A9W808</accession>